<dbReference type="Pfam" id="PF13456">
    <property type="entry name" value="RVT_3"/>
    <property type="match status" value="1"/>
</dbReference>
<protein>
    <recommendedName>
        <fullName evidence="1">RNase H type-1 domain-containing protein</fullName>
    </recommendedName>
</protein>
<dbReference type="GO" id="GO:0003676">
    <property type="term" value="F:nucleic acid binding"/>
    <property type="evidence" value="ECO:0007669"/>
    <property type="project" value="InterPro"/>
</dbReference>
<dbReference type="Proteomes" id="UP001497516">
    <property type="component" value="Chromosome 10"/>
</dbReference>
<dbReference type="PANTHER" id="PTHR47074:SF48">
    <property type="entry name" value="POLYNUCLEOTIDYL TRANSFERASE, RIBONUCLEASE H-LIKE SUPERFAMILY PROTEIN"/>
    <property type="match status" value="1"/>
</dbReference>
<sequence length="202" mass="22791">MMEHLFLACPVARALWDHSGLDYLGQGLPRDTFPLFLKKLMSRLNQPQLVMALAALLWRIWRSRNRVVFEGKQFGIAALMRQFHQQCQEWDSIHVDPVILPLHSLSNSLDVVQSAAIVCRWDGATKSGSHSAGDLVVLSQDGAVCLAKGVQFPMIDDHKVVELLALREAIHWCLDRGFSAVCFEDDAQVIIERIHHADTRDN</sequence>
<dbReference type="GO" id="GO:0004523">
    <property type="term" value="F:RNA-DNA hybrid ribonuclease activity"/>
    <property type="evidence" value="ECO:0007669"/>
    <property type="project" value="InterPro"/>
</dbReference>
<evidence type="ECO:0000313" key="2">
    <source>
        <dbReference type="EMBL" id="CAL1360802.1"/>
    </source>
</evidence>
<dbReference type="InterPro" id="IPR002156">
    <property type="entry name" value="RNaseH_domain"/>
</dbReference>
<proteinExistence type="predicted"/>
<gene>
    <name evidence="2" type="ORF">LTRI10_LOCUS8213</name>
</gene>
<feature type="domain" description="RNase H type-1" evidence="1">
    <location>
        <begin position="122"/>
        <end position="196"/>
    </location>
</feature>
<dbReference type="PANTHER" id="PTHR47074">
    <property type="entry name" value="BNAC02G40300D PROTEIN"/>
    <property type="match status" value="1"/>
</dbReference>
<dbReference type="InterPro" id="IPR052929">
    <property type="entry name" value="RNase_H-like_EbsB-rel"/>
</dbReference>
<organism evidence="2 3">
    <name type="scientific">Linum trigynum</name>
    <dbReference type="NCBI Taxonomy" id="586398"/>
    <lineage>
        <taxon>Eukaryota</taxon>
        <taxon>Viridiplantae</taxon>
        <taxon>Streptophyta</taxon>
        <taxon>Embryophyta</taxon>
        <taxon>Tracheophyta</taxon>
        <taxon>Spermatophyta</taxon>
        <taxon>Magnoliopsida</taxon>
        <taxon>eudicotyledons</taxon>
        <taxon>Gunneridae</taxon>
        <taxon>Pentapetalae</taxon>
        <taxon>rosids</taxon>
        <taxon>fabids</taxon>
        <taxon>Malpighiales</taxon>
        <taxon>Linaceae</taxon>
        <taxon>Linum</taxon>
    </lineage>
</organism>
<accession>A0AAV2CWA7</accession>
<dbReference type="AlphaFoldDB" id="A0AAV2CWA7"/>
<keyword evidence="3" id="KW-1185">Reference proteome</keyword>
<reference evidence="2 3" key="1">
    <citation type="submission" date="2024-04" db="EMBL/GenBank/DDBJ databases">
        <authorList>
            <person name="Fracassetti M."/>
        </authorList>
    </citation>
    <scope>NUCLEOTIDE SEQUENCE [LARGE SCALE GENOMIC DNA]</scope>
</reference>
<evidence type="ECO:0000313" key="3">
    <source>
        <dbReference type="Proteomes" id="UP001497516"/>
    </source>
</evidence>
<name>A0AAV2CWA7_9ROSI</name>
<dbReference type="EMBL" id="OZ034814">
    <property type="protein sequence ID" value="CAL1360802.1"/>
    <property type="molecule type" value="Genomic_DNA"/>
</dbReference>
<evidence type="ECO:0000259" key="1">
    <source>
        <dbReference type="Pfam" id="PF13456"/>
    </source>
</evidence>